<gene>
    <name evidence="2" type="ORF">DSL72_002071</name>
</gene>
<sequence length="209" mass="22985">MPPPVPVPIPLASSSQTQIVPKIQDDDQLPDNATLRTLSSFIKSYQSPTQSTISIPLQSTSTTPTPPTPLVRPLTQTGTTQPRNQHLKMAHTTTTVTTRPSFLARLRGAKAHQRTYENSTHGTHHRHNHTTAGTTTGARRQRTWGRRRAGVTAQPVHHHHHRKPSVGDKISGAMMKLRGSLTRRPGLKAAGTRRMRGTDEKGSHHVAAY</sequence>
<name>A0A8A3PBL9_9HELO</name>
<dbReference type="AlphaFoldDB" id="A0A8A3PBL9"/>
<accession>A0A8A3PBL9</accession>
<keyword evidence="3" id="KW-1185">Reference proteome</keyword>
<feature type="compositionally biased region" description="Basic residues" evidence="1">
    <location>
        <begin position="139"/>
        <end position="149"/>
    </location>
</feature>
<organism evidence="2 3">
    <name type="scientific">Monilinia vaccinii-corymbosi</name>
    <dbReference type="NCBI Taxonomy" id="61207"/>
    <lineage>
        <taxon>Eukaryota</taxon>
        <taxon>Fungi</taxon>
        <taxon>Dikarya</taxon>
        <taxon>Ascomycota</taxon>
        <taxon>Pezizomycotina</taxon>
        <taxon>Leotiomycetes</taxon>
        <taxon>Helotiales</taxon>
        <taxon>Sclerotiniaceae</taxon>
        <taxon>Monilinia</taxon>
    </lineage>
</organism>
<dbReference type="OrthoDB" id="5426707at2759"/>
<dbReference type="Proteomes" id="UP000672032">
    <property type="component" value="Chromosome 3"/>
</dbReference>
<feature type="region of interest" description="Disordered" evidence="1">
    <location>
        <begin position="181"/>
        <end position="209"/>
    </location>
</feature>
<feature type="region of interest" description="Disordered" evidence="1">
    <location>
        <begin position="116"/>
        <end position="167"/>
    </location>
</feature>
<protein>
    <submittedName>
        <fullName evidence="2">Uncharacterized protein</fullName>
    </submittedName>
</protein>
<reference evidence="2" key="1">
    <citation type="submission" date="2020-10" db="EMBL/GenBank/DDBJ databases">
        <title>Genome Sequence of Monilinia vaccinii-corymbosi Sheds Light on Mummy Berry Disease Infection of Blueberry and Mating Type.</title>
        <authorList>
            <person name="Yow A.G."/>
            <person name="Zhang Y."/>
            <person name="Bansal K."/>
            <person name="Eacker S.M."/>
            <person name="Sullivan S."/>
            <person name="Liachko I."/>
            <person name="Cubeta M.A."/>
            <person name="Rollins J.A."/>
            <person name="Ashrafi H."/>
        </authorList>
    </citation>
    <scope>NUCLEOTIDE SEQUENCE</scope>
    <source>
        <strain evidence="2">RL-1</strain>
    </source>
</reference>
<dbReference type="EMBL" id="CP063407">
    <property type="protein sequence ID" value="QSZ32493.1"/>
    <property type="molecule type" value="Genomic_DNA"/>
</dbReference>
<evidence type="ECO:0000256" key="1">
    <source>
        <dbReference type="SAM" id="MobiDB-lite"/>
    </source>
</evidence>
<evidence type="ECO:0000313" key="2">
    <source>
        <dbReference type="EMBL" id="QSZ32493.1"/>
    </source>
</evidence>
<proteinExistence type="predicted"/>
<evidence type="ECO:0000313" key="3">
    <source>
        <dbReference type="Proteomes" id="UP000672032"/>
    </source>
</evidence>